<dbReference type="PANTHER" id="PTHR19446">
    <property type="entry name" value="REVERSE TRANSCRIPTASES"/>
    <property type="match status" value="1"/>
</dbReference>
<feature type="compositionally biased region" description="Basic and acidic residues" evidence="1">
    <location>
        <begin position="662"/>
        <end position="672"/>
    </location>
</feature>
<dbReference type="CDD" id="cd01650">
    <property type="entry name" value="RT_nLTR_like"/>
    <property type="match status" value="1"/>
</dbReference>
<dbReference type="Pfam" id="PF00078">
    <property type="entry name" value="RVT_1"/>
    <property type="match status" value="1"/>
</dbReference>
<evidence type="ECO:0000313" key="3">
    <source>
        <dbReference type="Proteomes" id="UP000095281"/>
    </source>
</evidence>
<sequence length="837" mass="97745">MTSTLPETWKQSIIIPIPKTSKTPKVDEFRPVSLLCSITKVIEQIIAKHMSIYAEQNGILPDCQHGFRPNKSVTTQLIEFQDDISFALDNKNIINIVYFDLAKAFDSISHERLLIKLKLIGIESSLLKWISNYLYNRKSVVKIGNEFSKQFSITSGVPQGSILGPLLFNIYISDMPKLCDTPNIKIKLFADDVKAYQILSKTNSNYSSLQIFINKFIQYCNTNGLNISLQEMFKNPSLNQLSINSLYSSLNLERNKREILTGMLLMGMGVAAHKSGIFKKIGNLGKKVGNSLNKKINNKKGQQSSKNPFKIAGKAGKEFGKFLNRKLDGDKKHFEEKQKIPLSVNHETEEVEVSSEEINEHLNKHLNSNKYNIQKIPSILHSQNLKNNKNSKHSDEKENSFPSHIKHSKSVPARLRTIKRPLKENSNNINYGHFDNEIEEEEYKEENSEEFEENSEEFKEKPEKYKEKPKQKINTKYPNKYKNNENYNNELEMNLEDSYEHLHHTDNNHSDNNHLHSNENSQIIDSFENNFGNDRIQTERVKTRNKTFKRNNSNIENNYNNSDEDYHFDDEDEENIDENKFNDDSLYEHYIDDDHSDNNHSESDDSLEENNFGNNYLNSQELNKNHLNNNFNERNKTKNKSNSFENKHFNSESSQNYNEEDDYKKNNFDRLKPQNNNLNDKIKQNKNKNNKISKSLENLNKINSRHFSLPTKNKRNNLRTGTSLLKSNSTELNKHQKHLQNEEERFNNEESANEYFLPPSGWPYKEDGQHHGNNFGNNLFDEKENEDNYYDNEPSEEYEENDIFDNNERKISQNYQPSIHPHEEKLGNVNLNKGYNY</sequence>
<accession>A0A1I8BJG4</accession>
<feature type="domain" description="Reverse transcriptase" evidence="2">
    <location>
        <begin position="1"/>
        <end position="265"/>
    </location>
</feature>
<dbReference type="InterPro" id="IPR000477">
    <property type="entry name" value="RT_dom"/>
</dbReference>
<feature type="region of interest" description="Disordered" evidence="1">
    <location>
        <begin position="426"/>
        <end position="484"/>
    </location>
</feature>
<name>A0A1I8BJG4_MELHA</name>
<evidence type="ECO:0000256" key="1">
    <source>
        <dbReference type="SAM" id="MobiDB-lite"/>
    </source>
</evidence>
<keyword evidence="3" id="KW-1185">Reference proteome</keyword>
<feature type="compositionally biased region" description="Low complexity" evidence="1">
    <location>
        <begin position="474"/>
        <end position="484"/>
    </location>
</feature>
<feature type="region of interest" description="Disordered" evidence="1">
    <location>
        <begin position="590"/>
        <end position="691"/>
    </location>
</feature>
<dbReference type="SUPFAM" id="SSF56672">
    <property type="entry name" value="DNA/RNA polymerases"/>
    <property type="match status" value="1"/>
</dbReference>
<evidence type="ECO:0000259" key="2">
    <source>
        <dbReference type="PROSITE" id="PS50878"/>
    </source>
</evidence>
<reference evidence="4" key="1">
    <citation type="submission" date="2016-11" db="UniProtKB">
        <authorList>
            <consortium name="WormBaseParasite"/>
        </authorList>
    </citation>
    <scope>IDENTIFICATION</scope>
</reference>
<evidence type="ECO:0000313" key="4">
    <source>
        <dbReference type="WBParaSite" id="MhA1_Contig2800.frz3.gene1"/>
    </source>
</evidence>
<protein>
    <submittedName>
        <fullName evidence="4">Reverse transcriptase domain-containing protein</fullName>
    </submittedName>
</protein>
<feature type="region of interest" description="Disordered" evidence="1">
    <location>
        <begin position="529"/>
        <end position="569"/>
    </location>
</feature>
<dbReference type="Proteomes" id="UP000095281">
    <property type="component" value="Unplaced"/>
</dbReference>
<proteinExistence type="predicted"/>
<dbReference type="WBParaSite" id="MhA1_Contig2800.frz3.gene1">
    <property type="protein sequence ID" value="MhA1_Contig2800.frz3.gene1"/>
    <property type="gene ID" value="MhA1_Contig2800.frz3.gene1"/>
</dbReference>
<organism evidence="3 4">
    <name type="scientific">Meloidogyne hapla</name>
    <name type="common">Root-knot nematode worm</name>
    <dbReference type="NCBI Taxonomy" id="6305"/>
    <lineage>
        <taxon>Eukaryota</taxon>
        <taxon>Metazoa</taxon>
        <taxon>Ecdysozoa</taxon>
        <taxon>Nematoda</taxon>
        <taxon>Chromadorea</taxon>
        <taxon>Rhabditida</taxon>
        <taxon>Tylenchina</taxon>
        <taxon>Tylenchomorpha</taxon>
        <taxon>Tylenchoidea</taxon>
        <taxon>Meloidogynidae</taxon>
        <taxon>Meloidogyninae</taxon>
        <taxon>Meloidogyne</taxon>
    </lineage>
</organism>
<feature type="compositionally biased region" description="Acidic residues" evidence="1">
    <location>
        <begin position="437"/>
        <end position="455"/>
    </location>
</feature>
<feature type="compositionally biased region" description="Low complexity" evidence="1">
    <location>
        <begin position="551"/>
        <end position="561"/>
    </location>
</feature>
<dbReference type="InterPro" id="IPR043502">
    <property type="entry name" value="DNA/RNA_pol_sf"/>
</dbReference>
<dbReference type="PROSITE" id="PS50878">
    <property type="entry name" value="RT_POL"/>
    <property type="match status" value="1"/>
</dbReference>
<dbReference type="OMA" id="GRYNTRN"/>
<feature type="compositionally biased region" description="Basic and acidic residues" evidence="1">
    <location>
        <begin position="456"/>
        <end position="470"/>
    </location>
</feature>
<feature type="compositionally biased region" description="Basic and acidic residues" evidence="1">
    <location>
        <begin position="590"/>
        <end position="603"/>
    </location>
</feature>
<dbReference type="AlphaFoldDB" id="A0A1I8BJG4"/>
<feature type="region of interest" description="Disordered" evidence="1">
    <location>
        <begin position="385"/>
        <end position="411"/>
    </location>
</feature>
<feature type="compositionally biased region" description="Low complexity" evidence="1">
    <location>
        <begin position="618"/>
        <end position="632"/>
    </location>
</feature>